<dbReference type="Gene3D" id="3.40.190.290">
    <property type="match status" value="1"/>
</dbReference>
<feature type="domain" description="HTH lysR-type" evidence="6">
    <location>
        <begin position="1"/>
        <end position="60"/>
    </location>
</feature>
<dbReference type="CDD" id="cd08440">
    <property type="entry name" value="PBP2_LTTR_like_4"/>
    <property type="match status" value="1"/>
</dbReference>
<dbReference type="RefSeq" id="WP_106247773.1">
    <property type="nucleotide sequence ID" value="NZ_JBICUI010000004.1"/>
</dbReference>
<comment type="similarity">
    <text evidence="1">Belongs to the LysR transcriptional regulatory family.</text>
</comment>
<dbReference type="GO" id="GO:0003677">
    <property type="term" value="F:DNA binding"/>
    <property type="evidence" value="ECO:0007669"/>
    <property type="project" value="UniProtKB-KW"/>
</dbReference>
<dbReference type="SUPFAM" id="SSF53850">
    <property type="entry name" value="Periplasmic binding protein-like II"/>
    <property type="match status" value="1"/>
</dbReference>
<keyword evidence="2" id="KW-0805">Transcription regulation</keyword>
<dbReference type="InterPro" id="IPR036390">
    <property type="entry name" value="WH_DNA-bd_sf"/>
</dbReference>
<dbReference type="Gene3D" id="1.10.10.10">
    <property type="entry name" value="Winged helix-like DNA-binding domain superfamily/Winged helix DNA-binding domain"/>
    <property type="match status" value="1"/>
</dbReference>
<organism evidence="7 8">
    <name type="scientific">Nonomuraea fuscirosea</name>
    <dbReference type="NCBI Taxonomy" id="1291556"/>
    <lineage>
        <taxon>Bacteria</taxon>
        <taxon>Bacillati</taxon>
        <taxon>Actinomycetota</taxon>
        <taxon>Actinomycetes</taxon>
        <taxon>Streptosporangiales</taxon>
        <taxon>Streptosporangiaceae</taxon>
        <taxon>Nonomuraea</taxon>
    </lineage>
</organism>
<accession>A0A2T0MNM1</accession>
<sequence length="309" mass="32808">MDASLRQLAAYVAVARAAGFTAAAAQMRVSQSTLSRAVSDLERVLGVQLLERDTRNVQLTAAGQETLRVAEQIVEAHRSGMKQLRRYLLGESGIVAMATLPSVAAVLLPRMISTFRGRRPDVSVRIMDGLEQAVLGKVLNGDADFAVTTVGAASDRLEHRPLIRDRFRAVLPESHPLADREEVTWQDLAAEPFLAVGPESSVRRLTDAAFEQAGAVAPPAAEAGNVATVGGLVAAGLGVSAMPALVLPLLGPGHVVHRELVAPVVERRLDIVVRARRALPPAATAFLDLLQEARAEGREVPAGAAWITD</sequence>
<dbReference type="Proteomes" id="UP000238312">
    <property type="component" value="Unassembled WGS sequence"/>
</dbReference>
<dbReference type="FunFam" id="1.10.10.10:FF:000001">
    <property type="entry name" value="LysR family transcriptional regulator"/>
    <property type="match status" value="1"/>
</dbReference>
<dbReference type="AlphaFoldDB" id="A0A2T0MNM1"/>
<keyword evidence="5" id="KW-0812">Transmembrane</keyword>
<dbReference type="InterPro" id="IPR005119">
    <property type="entry name" value="LysR_subst-bd"/>
</dbReference>
<gene>
    <name evidence="7" type="ORF">B0I32_11932</name>
</gene>
<keyword evidence="5" id="KW-0472">Membrane</keyword>
<keyword evidence="4" id="KW-0804">Transcription</keyword>
<dbReference type="SUPFAM" id="SSF46785">
    <property type="entry name" value="Winged helix' DNA-binding domain"/>
    <property type="match status" value="1"/>
</dbReference>
<evidence type="ECO:0000256" key="2">
    <source>
        <dbReference type="ARBA" id="ARBA00023015"/>
    </source>
</evidence>
<evidence type="ECO:0000256" key="5">
    <source>
        <dbReference type="SAM" id="Phobius"/>
    </source>
</evidence>
<dbReference type="PANTHER" id="PTHR30419">
    <property type="entry name" value="HTH-TYPE TRANSCRIPTIONAL REGULATOR YBHD"/>
    <property type="match status" value="1"/>
</dbReference>
<dbReference type="PRINTS" id="PR00039">
    <property type="entry name" value="HTHLYSR"/>
</dbReference>
<name>A0A2T0MNM1_9ACTN</name>
<proteinExistence type="inferred from homology"/>
<dbReference type="OrthoDB" id="7278199at2"/>
<dbReference type="InterPro" id="IPR000847">
    <property type="entry name" value="LysR_HTH_N"/>
</dbReference>
<dbReference type="PANTHER" id="PTHR30419:SF8">
    <property type="entry name" value="NITROGEN ASSIMILATION TRANSCRIPTIONAL ACTIVATOR-RELATED"/>
    <property type="match status" value="1"/>
</dbReference>
<evidence type="ECO:0000256" key="3">
    <source>
        <dbReference type="ARBA" id="ARBA00023125"/>
    </source>
</evidence>
<evidence type="ECO:0000256" key="1">
    <source>
        <dbReference type="ARBA" id="ARBA00009437"/>
    </source>
</evidence>
<evidence type="ECO:0000313" key="7">
    <source>
        <dbReference type="EMBL" id="PRX59589.1"/>
    </source>
</evidence>
<protein>
    <submittedName>
        <fullName evidence="7">DNA-binding transcriptional LysR family regulator</fullName>
    </submittedName>
</protein>
<dbReference type="InterPro" id="IPR036388">
    <property type="entry name" value="WH-like_DNA-bd_sf"/>
</dbReference>
<feature type="transmembrane region" description="Helical" evidence="5">
    <location>
        <begin position="87"/>
        <end position="108"/>
    </location>
</feature>
<dbReference type="GO" id="GO:0003700">
    <property type="term" value="F:DNA-binding transcription factor activity"/>
    <property type="evidence" value="ECO:0007669"/>
    <property type="project" value="InterPro"/>
</dbReference>
<dbReference type="GO" id="GO:0005829">
    <property type="term" value="C:cytosol"/>
    <property type="evidence" value="ECO:0007669"/>
    <property type="project" value="TreeGrafter"/>
</dbReference>
<dbReference type="InterPro" id="IPR050950">
    <property type="entry name" value="HTH-type_LysR_regulators"/>
</dbReference>
<evidence type="ECO:0000259" key="6">
    <source>
        <dbReference type="PROSITE" id="PS50931"/>
    </source>
</evidence>
<keyword evidence="8" id="KW-1185">Reference proteome</keyword>
<reference evidence="7 8" key="1">
    <citation type="submission" date="2018-03" db="EMBL/GenBank/DDBJ databases">
        <title>Genomic Encyclopedia of Type Strains, Phase III (KMG-III): the genomes of soil and plant-associated and newly described type strains.</title>
        <authorList>
            <person name="Whitman W."/>
        </authorList>
    </citation>
    <scope>NUCLEOTIDE SEQUENCE [LARGE SCALE GENOMIC DNA]</scope>
    <source>
        <strain evidence="7 8">CGMCC 4.7104</strain>
    </source>
</reference>
<dbReference type="EMBL" id="PVNG01000019">
    <property type="protein sequence ID" value="PRX59589.1"/>
    <property type="molecule type" value="Genomic_DNA"/>
</dbReference>
<keyword evidence="5" id="KW-1133">Transmembrane helix</keyword>
<evidence type="ECO:0000313" key="8">
    <source>
        <dbReference type="Proteomes" id="UP000238312"/>
    </source>
</evidence>
<comment type="caution">
    <text evidence="7">The sequence shown here is derived from an EMBL/GenBank/DDBJ whole genome shotgun (WGS) entry which is preliminary data.</text>
</comment>
<keyword evidence="3 7" id="KW-0238">DNA-binding</keyword>
<dbReference type="Pfam" id="PF00126">
    <property type="entry name" value="HTH_1"/>
    <property type="match status" value="1"/>
</dbReference>
<dbReference type="Pfam" id="PF03466">
    <property type="entry name" value="LysR_substrate"/>
    <property type="match status" value="1"/>
</dbReference>
<dbReference type="PROSITE" id="PS50931">
    <property type="entry name" value="HTH_LYSR"/>
    <property type="match status" value="1"/>
</dbReference>
<evidence type="ECO:0000256" key="4">
    <source>
        <dbReference type="ARBA" id="ARBA00023163"/>
    </source>
</evidence>